<feature type="compositionally biased region" description="Polar residues" evidence="1">
    <location>
        <begin position="80"/>
        <end position="92"/>
    </location>
</feature>
<evidence type="ECO:0000313" key="2">
    <source>
        <dbReference type="EMBL" id="EFW98692.1"/>
    </source>
</evidence>
<dbReference type="EMBL" id="GL630006">
    <property type="protein sequence ID" value="EFW98692.1"/>
    <property type="molecule type" value="Genomic_DNA"/>
</dbReference>
<dbReference type="HOGENOM" id="CLU_024272_1_0_1"/>
<feature type="compositionally biased region" description="Polar residues" evidence="1">
    <location>
        <begin position="291"/>
        <end position="300"/>
    </location>
</feature>
<feature type="region of interest" description="Disordered" evidence="1">
    <location>
        <begin position="168"/>
        <end position="199"/>
    </location>
</feature>
<protein>
    <submittedName>
        <fullName evidence="2">Uncharacterized protein</fullName>
    </submittedName>
</protein>
<feature type="compositionally biased region" description="Polar residues" evidence="1">
    <location>
        <begin position="269"/>
        <end position="278"/>
    </location>
</feature>
<feature type="region of interest" description="Disordered" evidence="1">
    <location>
        <begin position="531"/>
        <end position="551"/>
    </location>
</feature>
<proteinExistence type="predicted"/>
<organism evidence="3">
    <name type="scientific">Grosmannia clavigera (strain kw1407 / UAMH 11150)</name>
    <name type="common">Blue stain fungus</name>
    <name type="synonym">Graphiocladiella clavigera</name>
    <dbReference type="NCBI Taxonomy" id="655863"/>
    <lineage>
        <taxon>Eukaryota</taxon>
        <taxon>Fungi</taxon>
        <taxon>Dikarya</taxon>
        <taxon>Ascomycota</taxon>
        <taxon>Pezizomycotina</taxon>
        <taxon>Sordariomycetes</taxon>
        <taxon>Sordariomycetidae</taxon>
        <taxon>Ophiostomatales</taxon>
        <taxon>Ophiostomataceae</taxon>
        <taxon>Leptographium</taxon>
    </lineage>
</organism>
<dbReference type="STRING" id="655863.F0XTE0"/>
<reference evidence="2 3" key="1">
    <citation type="journal article" date="2011" name="Proc. Natl. Acad. Sci. U.S.A.">
        <title>Genome and transcriptome analyses of the mountain pine beetle-fungal symbiont Grosmannia clavigera, a lodgepole pine pathogen.</title>
        <authorList>
            <person name="DiGuistini S."/>
            <person name="Wang Y."/>
            <person name="Liao N.Y."/>
            <person name="Taylor G."/>
            <person name="Tanguay P."/>
            <person name="Feau N."/>
            <person name="Henrissat B."/>
            <person name="Chan S.K."/>
            <person name="Hesse-Orce U."/>
            <person name="Alamouti S.M."/>
            <person name="Tsui C.K.M."/>
            <person name="Docking R.T."/>
            <person name="Levasseur A."/>
            <person name="Haridas S."/>
            <person name="Robertson G."/>
            <person name="Birol I."/>
            <person name="Holt R.A."/>
            <person name="Marra M.A."/>
            <person name="Hamelin R.C."/>
            <person name="Hirst M."/>
            <person name="Jones S.J.M."/>
            <person name="Bohlmann J."/>
            <person name="Breuil C."/>
        </authorList>
    </citation>
    <scope>NUCLEOTIDE SEQUENCE [LARGE SCALE GENOMIC DNA]</scope>
    <source>
        <strain evidence="3">kw1407 / UAMH 11150</strain>
    </source>
</reference>
<feature type="compositionally biased region" description="Polar residues" evidence="1">
    <location>
        <begin position="532"/>
        <end position="551"/>
    </location>
</feature>
<dbReference type="eggNOG" id="ENOG502QQXP">
    <property type="taxonomic scope" value="Eukaryota"/>
</dbReference>
<evidence type="ECO:0000256" key="1">
    <source>
        <dbReference type="SAM" id="MobiDB-lite"/>
    </source>
</evidence>
<dbReference type="OrthoDB" id="5229017at2759"/>
<feature type="region of interest" description="Disordered" evidence="1">
    <location>
        <begin position="45"/>
        <end position="137"/>
    </location>
</feature>
<sequence length="551" mass="61438">MSPEVEAPTSSPMQVPLSRSPYGSGVSSKNLSAIHGNFIPLQSSEGLFLVPPRRVKNPHRQRSHSPRRRQDKGVHLHLSLTDSQMDKLTSTDSEADLASGHGAHARQRDNTSPPIPVQQNDVPVPLAAPASEQDSRRFVLKESRDNNRYGGHQKVSDPAHVDCCAQMAYRRTRSRSPEKMRSSPKKSGHCPEKQAEEADIADTTSSVYSMENFPDILVDPLYISKNHEDVVYGRQPKVLQEYARWSMSNPSGRGSGSTRQATEPDHSMESGQSGSNEMYSPKAASRPDFSPLTNYSSSPKHTAPQKGRKIMVGKNGWLERTGDSGNNPSPPKKSGIMGTLKRMAREVAEATDIKVVRRPKDGKQHGRMSRMRTSLNPREQSLLYSELEFLLTSALDGYITSQFSAGRLDADRYKKVADMWQHKGRPRVVGFRYDLETQLELVHLHVDEFRFYGDRAGVVVAVIGILEMMKVNARAMRIRTFCQPDPVIAKQLLDSQSLFNLLGCSEPCQIQLAEVVQFFKVVLEREHRTYPGENSVSTQGSLAGQPPSWSH</sequence>
<evidence type="ECO:0000313" key="3">
    <source>
        <dbReference type="Proteomes" id="UP000007796"/>
    </source>
</evidence>
<dbReference type="RefSeq" id="XP_014168175.1">
    <property type="nucleotide sequence ID" value="XM_014312700.1"/>
</dbReference>
<name>F0XTE0_GROCL</name>
<dbReference type="GeneID" id="25977767"/>
<dbReference type="AlphaFoldDB" id="F0XTE0"/>
<dbReference type="InParanoid" id="F0XTE0"/>
<accession>F0XTE0</accession>
<gene>
    <name evidence="2" type="ORF">CMQ_4544</name>
</gene>
<feature type="compositionally biased region" description="Polar residues" evidence="1">
    <location>
        <begin position="246"/>
        <end position="261"/>
    </location>
</feature>
<dbReference type="Proteomes" id="UP000007796">
    <property type="component" value="Unassembled WGS sequence"/>
</dbReference>
<feature type="compositionally biased region" description="Basic residues" evidence="1">
    <location>
        <begin position="53"/>
        <end position="70"/>
    </location>
</feature>
<feature type="region of interest" description="Disordered" evidence="1">
    <location>
        <begin position="246"/>
        <end position="336"/>
    </location>
</feature>
<keyword evidence="3" id="KW-1185">Reference proteome</keyword>
<feature type="region of interest" description="Disordered" evidence="1">
    <location>
        <begin position="1"/>
        <end position="27"/>
    </location>
</feature>